<dbReference type="SUPFAM" id="SSF54060">
    <property type="entry name" value="His-Me finger endonucleases"/>
    <property type="match status" value="1"/>
</dbReference>
<sequence length="259" mass="30452">MKLPPELEDQYVKEVLYNRSLEDLPDEEWRLIKGFENYAISNYGRVKSLERISLSLFGKERWLPELIRKLTFVKQFNNYLQADVFNVHCGFIWDGRKYTRSVARLVYYHFVEEFDMNNRLIVISCKDENSLHIHCNNLEKISASEKRLKTFRQNRTRNLHVDYLQPISQYTAEGVFIADFKSIYVAGKKLGIAPESILDVVNKRFLTAGTFRWFLQSNPPKKEDFIIATPSDISADSFNQFLWEKLGKPLIDKDTLLHA</sequence>
<accession>A0A6N4X6K8</accession>
<dbReference type="RefSeq" id="WP_162033182.1">
    <property type="nucleotide sequence ID" value="NZ_CACVBR010000022.1"/>
</dbReference>
<dbReference type="Gene3D" id="1.10.10.10">
    <property type="entry name" value="Winged helix-like DNA-binding domain superfamily/Winged helix DNA-binding domain"/>
    <property type="match status" value="1"/>
</dbReference>
<dbReference type="AlphaFoldDB" id="A0A6N4X6K8"/>
<dbReference type="InterPro" id="IPR044925">
    <property type="entry name" value="His-Me_finger_sf"/>
</dbReference>
<keyword evidence="3" id="KW-1185">Reference proteome</keyword>
<dbReference type="Pfam" id="PF07463">
    <property type="entry name" value="NUMOD4"/>
    <property type="match status" value="1"/>
</dbReference>
<name>A0A6N4X6K8_9FLAO</name>
<protein>
    <recommendedName>
        <fullName evidence="1">NUMOD4 domain-containing protein</fullName>
    </recommendedName>
</protein>
<organism evidence="2 3">
    <name type="scientific">Chryseobacterium potabilaquae</name>
    <dbReference type="NCBI Taxonomy" id="2675057"/>
    <lineage>
        <taxon>Bacteria</taxon>
        <taxon>Pseudomonadati</taxon>
        <taxon>Bacteroidota</taxon>
        <taxon>Flavobacteriia</taxon>
        <taxon>Flavobacteriales</taxon>
        <taxon>Weeksellaceae</taxon>
        <taxon>Chryseobacterium group</taxon>
        <taxon>Chryseobacterium</taxon>
    </lineage>
</organism>
<dbReference type="Proteomes" id="UP000445144">
    <property type="component" value="Unassembled WGS sequence"/>
</dbReference>
<evidence type="ECO:0000313" key="2">
    <source>
        <dbReference type="EMBL" id="CAA7196331.1"/>
    </source>
</evidence>
<dbReference type="InterPro" id="IPR010902">
    <property type="entry name" value="NUMOD4"/>
</dbReference>
<dbReference type="EMBL" id="CACVBR010000022">
    <property type="protein sequence ID" value="CAA7196331.1"/>
    <property type="molecule type" value="Genomic_DNA"/>
</dbReference>
<dbReference type="GO" id="GO:0016788">
    <property type="term" value="F:hydrolase activity, acting on ester bonds"/>
    <property type="evidence" value="ECO:0007669"/>
    <property type="project" value="InterPro"/>
</dbReference>
<dbReference type="Gene3D" id="3.90.75.20">
    <property type="match status" value="1"/>
</dbReference>
<evidence type="ECO:0000313" key="3">
    <source>
        <dbReference type="Proteomes" id="UP000445144"/>
    </source>
</evidence>
<reference evidence="2 3" key="1">
    <citation type="submission" date="2020-01" db="EMBL/GenBank/DDBJ databases">
        <authorList>
            <person name="Rodrigo-Torres L."/>
            <person name="Arahal R. D."/>
            <person name="Lucena T."/>
        </authorList>
    </citation>
    <scope>NUCLEOTIDE SEQUENCE [LARGE SCALE GENOMIC DNA]</scope>
    <source>
        <strain evidence="2 3">CECT 9293</strain>
    </source>
</reference>
<gene>
    <name evidence="2" type="ORF">CHRY9293_02428</name>
</gene>
<feature type="domain" description="NUMOD4" evidence="1">
    <location>
        <begin position="27"/>
        <end position="81"/>
    </location>
</feature>
<evidence type="ECO:0000259" key="1">
    <source>
        <dbReference type="Pfam" id="PF07463"/>
    </source>
</evidence>
<dbReference type="InterPro" id="IPR036388">
    <property type="entry name" value="WH-like_DNA-bd_sf"/>
</dbReference>
<proteinExistence type="predicted"/>